<gene>
    <name evidence="1" type="ORF">O9K51_05005</name>
</gene>
<proteinExistence type="predicted"/>
<reference evidence="1" key="1">
    <citation type="submission" date="2023-01" db="EMBL/GenBank/DDBJ databases">
        <title>The growth and conidiation of Purpureocillium lavendulum are regulated by nitrogen source and histone H3K14 acetylation.</title>
        <authorList>
            <person name="Tang P."/>
            <person name="Han J."/>
            <person name="Zhang C."/>
            <person name="Tang P."/>
            <person name="Qi F."/>
            <person name="Zhang K."/>
            <person name="Liang L."/>
        </authorList>
    </citation>
    <scope>NUCLEOTIDE SEQUENCE</scope>
    <source>
        <strain evidence="1">YMF1.00683</strain>
    </source>
</reference>
<name>A0AB34FRM8_9HYPO</name>
<dbReference type="InterPro" id="IPR002110">
    <property type="entry name" value="Ankyrin_rpt"/>
</dbReference>
<dbReference type="AlphaFoldDB" id="A0AB34FRM8"/>
<dbReference type="Pfam" id="PF12796">
    <property type="entry name" value="Ank_2"/>
    <property type="match status" value="1"/>
</dbReference>
<keyword evidence="2" id="KW-1185">Reference proteome</keyword>
<evidence type="ECO:0008006" key="3">
    <source>
        <dbReference type="Google" id="ProtNLM"/>
    </source>
</evidence>
<dbReference type="Proteomes" id="UP001163105">
    <property type="component" value="Unassembled WGS sequence"/>
</dbReference>
<dbReference type="Gene3D" id="1.25.40.20">
    <property type="entry name" value="Ankyrin repeat-containing domain"/>
    <property type="match status" value="1"/>
</dbReference>
<dbReference type="EMBL" id="JAQHRD010000004">
    <property type="protein sequence ID" value="KAJ6441454.1"/>
    <property type="molecule type" value="Genomic_DNA"/>
</dbReference>
<evidence type="ECO:0000313" key="2">
    <source>
        <dbReference type="Proteomes" id="UP001163105"/>
    </source>
</evidence>
<accession>A0AB34FRM8</accession>
<dbReference type="InterPro" id="IPR036770">
    <property type="entry name" value="Ankyrin_rpt-contain_sf"/>
</dbReference>
<sequence>MSQPRIELLLEKCTDTTDSKGLNGRTPPSWATALGSPSLSKLLLDKGGADANTSDESGRAPLRWATGRDDALAIELLLEVGKADPAICRRVRTNATVMGC</sequence>
<dbReference type="SUPFAM" id="SSF48403">
    <property type="entry name" value="Ankyrin repeat"/>
    <property type="match status" value="1"/>
</dbReference>
<evidence type="ECO:0000313" key="1">
    <source>
        <dbReference type="EMBL" id="KAJ6441454.1"/>
    </source>
</evidence>
<comment type="caution">
    <text evidence="1">The sequence shown here is derived from an EMBL/GenBank/DDBJ whole genome shotgun (WGS) entry which is preliminary data.</text>
</comment>
<protein>
    <recommendedName>
        <fullName evidence="3">Ankyrin</fullName>
    </recommendedName>
</protein>
<organism evidence="1 2">
    <name type="scientific">Purpureocillium lavendulum</name>
    <dbReference type="NCBI Taxonomy" id="1247861"/>
    <lineage>
        <taxon>Eukaryota</taxon>
        <taxon>Fungi</taxon>
        <taxon>Dikarya</taxon>
        <taxon>Ascomycota</taxon>
        <taxon>Pezizomycotina</taxon>
        <taxon>Sordariomycetes</taxon>
        <taxon>Hypocreomycetidae</taxon>
        <taxon>Hypocreales</taxon>
        <taxon>Ophiocordycipitaceae</taxon>
        <taxon>Purpureocillium</taxon>
    </lineage>
</organism>